<evidence type="ECO:0008006" key="4">
    <source>
        <dbReference type="Google" id="ProtNLM"/>
    </source>
</evidence>
<reference evidence="3" key="1">
    <citation type="submission" date="2016-06" db="EMBL/GenBank/DDBJ databases">
        <title>Parallel loss of symbiosis genes in relatives of nitrogen-fixing non-legume Parasponia.</title>
        <authorList>
            <person name="Van Velzen R."/>
            <person name="Holmer R."/>
            <person name="Bu F."/>
            <person name="Rutten L."/>
            <person name="Van Zeijl A."/>
            <person name="Liu W."/>
            <person name="Santuari L."/>
            <person name="Cao Q."/>
            <person name="Sharma T."/>
            <person name="Shen D."/>
            <person name="Roswanjaya Y."/>
            <person name="Wardhani T."/>
            <person name="Kalhor M.S."/>
            <person name="Jansen J."/>
            <person name="Van den Hoogen J."/>
            <person name="Gungor B."/>
            <person name="Hartog M."/>
            <person name="Hontelez J."/>
            <person name="Verver J."/>
            <person name="Yang W.-C."/>
            <person name="Schijlen E."/>
            <person name="Repin R."/>
            <person name="Schilthuizen M."/>
            <person name="Schranz E."/>
            <person name="Heidstra R."/>
            <person name="Miyata K."/>
            <person name="Fedorova E."/>
            <person name="Kohlen W."/>
            <person name="Bisseling T."/>
            <person name="Smit S."/>
            <person name="Geurts R."/>
        </authorList>
    </citation>
    <scope>NUCLEOTIDE SEQUENCE [LARGE SCALE GENOMIC DNA]</scope>
    <source>
        <strain evidence="3">cv. WU1-14</strain>
    </source>
</reference>
<gene>
    <name evidence="2" type="ORF">PanWU01x14_193620</name>
</gene>
<accession>A0A2P5C0S2</accession>
<comment type="caution">
    <text evidence="2">The sequence shown here is derived from an EMBL/GenBank/DDBJ whole genome shotgun (WGS) entry which is preliminary data.</text>
</comment>
<evidence type="ECO:0000256" key="1">
    <source>
        <dbReference type="SAM" id="MobiDB-lite"/>
    </source>
</evidence>
<keyword evidence="3" id="KW-1185">Reference proteome</keyword>
<organism evidence="2 3">
    <name type="scientific">Parasponia andersonii</name>
    <name type="common">Sponia andersonii</name>
    <dbReference type="NCBI Taxonomy" id="3476"/>
    <lineage>
        <taxon>Eukaryota</taxon>
        <taxon>Viridiplantae</taxon>
        <taxon>Streptophyta</taxon>
        <taxon>Embryophyta</taxon>
        <taxon>Tracheophyta</taxon>
        <taxon>Spermatophyta</taxon>
        <taxon>Magnoliopsida</taxon>
        <taxon>eudicotyledons</taxon>
        <taxon>Gunneridae</taxon>
        <taxon>Pentapetalae</taxon>
        <taxon>rosids</taxon>
        <taxon>fabids</taxon>
        <taxon>Rosales</taxon>
        <taxon>Cannabaceae</taxon>
        <taxon>Parasponia</taxon>
    </lineage>
</organism>
<evidence type="ECO:0000313" key="3">
    <source>
        <dbReference type="Proteomes" id="UP000237105"/>
    </source>
</evidence>
<feature type="region of interest" description="Disordered" evidence="1">
    <location>
        <begin position="129"/>
        <end position="162"/>
    </location>
</feature>
<name>A0A2P5C0S2_PARAD</name>
<protein>
    <recommendedName>
        <fullName evidence="4">F-box associated domain-containing protein</fullName>
    </recommendedName>
</protein>
<evidence type="ECO:0000313" key="2">
    <source>
        <dbReference type="EMBL" id="PON54621.1"/>
    </source>
</evidence>
<dbReference type="AlphaFoldDB" id="A0A2P5C0S2"/>
<proteinExistence type="predicted"/>
<feature type="compositionally biased region" description="Low complexity" evidence="1">
    <location>
        <begin position="129"/>
        <end position="148"/>
    </location>
</feature>
<dbReference type="OrthoDB" id="591557at2759"/>
<dbReference type="Proteomes" id="UP000237105">
    <property type="component" value="Unassembled WGS sequence"/>
</dbReference>
<dbReference type="EMBL" id="JXTB01000192">
    <property type="protein sequence ID" value="PON54621.1"/>
    <property type="molecule type" value="Genomic_DNA"/>
</dbReference>
<sequence length="255" mass="28983">MAFNRHLEREEMVFRITDIVIQSRSIHKKIEELGAFRDSSLKPLDVHAIRISDLIMLTSCLLGPPNVCFSGLVPAIRVTSAYILQEEYMCQEMWFLMKRAFLFSLILSMGSKIHFRKLKHISCHSDTSHSSSTPGASSASPSSSSLLDSGKHQSLSGNIPGDRDKDFHYKSYSSMFQDFLSISIICGRTGIDSRVEVWVMKEYGVERSWTKQYCILNSTVFYLNQMFEYIGVPIDVNEPSWSTDDLLLVSICLQL</sequence>